<comment type="caution">
    <text evidence="2">The sequence shown here is derived from an EMBL/GenBank/DDBJ whole genome shotgun (WGS) entry which is preliminary data.</text>
</comment>
<keyword evidence="3" id="KW-1185">Reference proteome</keyword>
<gene>
    <name evidence="2" type="ORF">ACFSR2_01740</name>
</gene>
<feature type="signal peptide" evidence="1">
    <location>
        <begin position="1"/>
        <end position="31"/>
    </location>
</feature>
<proteinExistence type="predicted"/>
<organism evidence="2 3">
    <name type="scientific">Emticicia soli</name>
    <dbReference type="NCBI Taxonomy" id="2027878"/>
    <lineage>
        <taxon>Bacteria</taxon>
        <taxon>Pseudomonadati</taxon>
        <taxon>Bacteroidota</taxon>
        <taxon>Cytophagia</taxon>
        <taxon>Cytophagales</taxon>
        <taxon>Leadbetterellaceae</taxon>
        <taxon>Emticicia</taxon>
    </lineage>
</organism>
<evidence type="ECO:0000256" key="1">
    <source>
        <dbReference type="SAM" id="SignalP"/>
    </source>
</evidence>
<protein>
    <submittedName>
        <fullName evidence="2">Porin</fullName>
    </submittedName>
</protein>
<feature type="chain" id="PRO_5045379846" evidence="1">
    <location>
        <begin position="32"/>
        <end position="442"/>
    </location>
</feature>
<accession>A0ABW5J1G3</accession>
<dbReference type="Proteomes" id="UP001597510">
    <property type="component" value="Unassembled WGS sequence"/>
</dbReference>
<evidence type="ECO:0000313" key="3">
    <source>
        <dbReference type="Proteomes" id="UP001597510"/>
    </source>
</evidence>
<dbReference type="EMBL" id="JBHULC010000003">
    <property type="protein sequence ID" value="MFD2519586.1"/>
    <property type="molecule type" value="Genomic_DNA"/>
</dbReference>
<dbReference type="Gene3D" id="2.40.160.10">
    <property type="entry name" value="Porin"/>
    <property type="match status" value="1"/>
</dbReference>
<keyword evidence="1" id="KW-0732">Signal</keyword>
<name>A0ABW5J1G3_9BACT</name>
<evidence type="ECO:0000313" key="2">
    <source>
        <dbReference type="EMBL" id="MFD2519586.1"/>
    </source>
</evidence>
<dbReference type="InterPro" id="IPR023614">
    <property type="entry name" value="Porin_dom_sf"/>
</dbReference>
<sequence length="442" mass="51153">MLLLTNMKPFLKFSKGILSLLLCLSVAKSVAQDHGALTDIDTTTARKLISTLKKYEYIGISGYIQPQFQWIQTKGAKNFNGGDFQPNASNRFMMRRGRIRFDYARFTKENNPKLYFIFQFDGTERGIFIRDFWGRIYDTKFNTFYLTTGMFARPFGFEVGYGSPDRESPERGRMSQILMKVERDFGFMGTFEPRLKTNFLKYIKLDVGLFNGQGVNSVADFDNHKDLISRLSVKHFNLAPKLIVSGSVSGFWGGMEQFTNQIYTMNNATRRFSVDSSASNVGKIAPRKYFGADIQIRIPNRVGETEFRAEYIRGLQTALHNTTETPAVIPMENGKLAPLYIRTFDGAYFYYLQHLGSKKHQLVLKYDWYDPNKKVKGNEIGQGFTAADIRFNTFGMGYLTYLNENIRLMFWYEMPQNEKTALADYNKDIRDNNFTCRVQYRF</sequence>
<reference evidence="3" key="1">
    <citation type="journal article" date="2019" name="Int. J. Syst. Evol. Microbiol.">
        <title>The Global Catalogue of Microorganisms (GCM) 10K type strain sequencing project: providing services to taxonomists for standard genome sequencing and annotation.</title>
        <authorList>
            <consortium name="The Broad Institute Genomics Platform"/>
            <consortium name="The Broad Institute Genome Sequencing Center for Infectious Disease"/>
            <person name="Wu L."/>
            <person name="Ma J."/>
        </authorList>
    </citation>
    <scope>NUCLEOTIDE SEQUENCE [LARGE SCALE GENOMIC DNA]</scope>
    <source>
        <strain evidence="3">KCTC 52344</strain>
    </source>
</reference>